<dbReference type="SUPFAM" id="SSF55961">
    <property type="entry name" value="Bet v1-like"/>
    <property type="match status" value="1"/>
</dbReference>
<dbReference type="AlphaFoldDB" id="A0A2Z4ANW1"/>
<accession>A0A2Z4ANW1</accession>
<name>A0A2Z4ANW1_9BACT</name>
<dbReference type="EMBL" id="CP029803">
    <property type="protein sequence ID" value="AWT59282.1"/>
    <property type="molecule type" value="Genomic_DNA"/>
</dbReference>
<dbReference type="Proteomes" id="UP000247465">
    <property type="component" value="Chromosome"/>
</dbReference>
<proteinExistence type="predicted"/>
<dbReference type="CDD" id="cd07821">
    <property type="entry name" value="PYR_PYL_RCAR_like"/>
    <property type="match status" value="1"/>
</dbReference>
<sequence>MAKIFVSSVINVPIKKIWEKTRDFNALPSWHPEVEESHIENNEPSDKIGCIRNFTLKDGSRIREKLLALNDIENLCTYSILESQMKVENYAATMRFLPITDGNQTYAEWTAEFNCPPSDEAGLVKLISGAVFQGGFDALKEFFGV</sequence>
<dbReference type="InterPro" id="IPR019587">
    <property type="entry name" value="Polyketide_cyclase/dehydratase"/>
</dbReference>
<dbReference type="KEGG" id="mtar:DF168_00464"/>
<evidence type="ECO:0000313" key="1">
    <source>
        <dbReference type="EMBL" id="AWT59282.1"/>
    </source>
</evidence>
<dbReference type="InterPro" id="IPR023393">
    <property type="entry name" value="START-like_dom_sf"/>
</dbReference>
<gene>
    <name evidence="1" type="ORF">DF168_00464</name>
</gene>
<dbReference type="Gene3D" id="3.30.530.20">
    <property type="match status" value="1"/>
</dbReference>
<organism evidence="1 2">
    <name type="scientific">Candidatus Moanibacter tarae</name>
    <dbReference type="NCBI Taxonomy" id="2200854"/>
    <lineage>
        <taxon>Bacteria</taxon>
        <taxon>Pseudomonadati</taxon>
        <taxon>Verrucomicrobiota</taxon>
        <taxon>Opitutia</taxon>
        <taxon>Puniceicoccales</taxon>
        <taxon>Puniceicoccales incertae sedis</taxon>
        <taxon>Candidatus Moanibacter</taxon>
    </lineage>
</organism>
<protein>
    <recommendedName>
        <fullName evidence="3">Polyketide cyclase / dehydrase and lipid transport</fullName>
    </recommendedName>
</protein>
<evidence type="ECO:0008006" key="3">
    <source>
        <dbReference type="Google" id="ProtNLM"/>
    </source>
</evidence>
<dbReference type="Pfam" id="PF10604">
    <property type="entry name" value="Polyketide_cyc2"/>
    <property type="match status" value="1"/>
</dbReference>
<dbReference type="PANTHER" id="PTHR39332:SF7">
    <property type="entry name" value="SRPBCC FAMILY PROTEIN"/>
    <property type="match status" value="1"/>
</dbReference>
<evidence type="ECO:0000313" key="2">
    <source>
        <dbReference type="Proteomes" id="UP000247465"/>
    </source>
</evidence>
<reference evidence="1 2" key="1">
    <citation type="submission" date="2018-06" db="EMBL/GenBank/DDBJ databases">
        <title>Draft Genome Sequence of a Novel Marine Bacterium Related to the Verrucomicrobia.</title>
        <authorList>
            <person name="Vosseberg J."/>
            <person name="Martijn J."/>
            <person name="Ettema T.J.G."/>
        </authorList>
    </citation>
    <scope>NUCLEOTIDE SEQUENCE [LARGE SCALE GENOMIC DNA]</scope>
    <source>
        <strain evidence="1">TARA_B100001123</strain>
    </source>
</reference>
<dbReference type="PANTHER" id="PTHR39332">
    <property type="entry name" value="BLL4707 PROTEIN"/>
    <property type="match status" value="1"/>
</dbReference>